<sequence>MWTLLKNLPNQTIKDKTMNIVYWEIKDDKVYHQGRLHKNADVDSFEVFINPTVQYDKHGTILSPFFSRDKTHIYWAWRKTKLDRETFEILGYGYIKDKNAIYFKYESSIKPVKNHDFKSFVVLDNGYAYDDYQAYYYARVLKKCQNPKSLKPLGFCFAKDNQFVYWQGKEFKNIDINTVQIMPCSKFNFIKDDKYIYYISNKITRSDNPNWEHLHGYYSKDENFVYHMDKILPNENPNDWDKQKAKSSPY</sequence>
<evidence type="ECO:0000313" key="1">
    <source>
        <dbReference type="EMBL" id="OBX67376.1"/>
    </source>
</evidence>
<dbReference type="EMBL" id="LZMS01000001">
    <property type="protein sequence ID" value="OBX67376.1"/>
    <property type="molecule type" value="Genomic_DNA"/>
</dbReference>
<proteinExistence type="predicted"/>
<comment type="caution">
    <text evidence="1">The sequence shown here is derived from an EMBL/GenBank/DDBJ whole genome shotgun (WGS) entry which is preliminary data.</text>
</comment>
<evidence type="ECO:0008006" key="3">
    <source>
        <dbReference type="Google" id="ProtNLM"/>
    </source>
</evidence>
<dbReference type="RefSeq" id="WP_065255871.1">
    <property type="nucleotide sequence ID" value="NZ_JARDJM010000034.1"/>
</dbReference>
<dbReference type="AlphaFoldDB" id="A0A1B8Q869"/>
<protein>
    <recommendedName>
        <fullName evidence="3">DKNYY family protein</fullName>
    </recommendedName>
</protein>
<organism evidence="1 2">
    <name type="scientific">Moraxella lacunata</name>
    <dbReference type="NCBI Taxonomy" id="477"/>
    <lineage>
        <taxon>Bacteria</taxon>
        <taxon>Pseudomonadati</taxon>
        <taxon>Pseudomonadota</taxon>
        <taxon>Gammaproteobacteria</taxon>
        <taxon>Moraxellales</taxon>
        <taxon>Moraxellaceae</taxon>
        <taxon>Moraxella</taxon>
    </lineage>
</organism>
<dbReference type="Pfam" id="PF13644">
    <property type="entry name" value="DKNYY"/>
    <property type="match status" value="1"/>
</dbReference>
<name>A0A1B8Q869_MORLA</name>
<gene>
    <name evidence="1" type="ORF">A9309_00155</name>
</gene>
<accession>A0A1B8Q869</accession>
<dbReference type="OrthoDB" id="6316177at2"/>
<evidence type="ECO:0000313" key="2">
    <source>
        <dbReference type="Proteomes" id="UP000092607"/>
    </source>
</evidence>
<reference evidence="1 2" key="1">
    <citation type="submission" date="2016-06" db="EMBL/GenBank/DDBJ databases">
        <title>Draft genome of Moraxella lacunata CCUG 57757A.</title>
        <authorList>
            <person name="Salva-Serra F."/>
            <person name="Engstrom-Jakobsson H."/>
            <person name="Thorell K."/>
            <person name="Gonzales-Siles L."/>
            <person name="Karlsson R."/>
            <person name="Boulund F."/>
            <person name="Engstrand L."/>
            <person name="Kristiansson E."/>
            <person name="Moore E."/>
        </authorList>
    </citation>
    <scope>NUCLEOTIDE SEQUENCE [LARGE SCALE GENOMIC DNA]</scope>
    <source>
        <strain evidence="1 2">CCUG 57757A</strain>
    </source>
</reference>
<dbReference type="Proteomes" id="UP000092607">
    <property type="component" value="Unassembled WGS sequence"/>
</dbReference>
<dbReference type="InterPro" id="IPR027375">
    <property type="entry name" value="DKNYY"/>
</dbReference>